<dbReference type="Gene3D" id="1.20.1250.10">
    <property type="match status" value="1"/>
</dbReference>
<comment type="similarity">
    <text evidence="2">Belongs to the alpha/beta interferon family.</text>
</comment>
<dbReference type="GO" id="GO:0005126">
    <property type="term" value="F:cytokine receptor binding"/>
    <property type="evidence" value="ECO:0007669"/>
    <property type="project" value="InterPro"/>
</dbReference>
<dbReference type="GO" id="GO:0005615">
    <property type="term" value="C:extracellular space"/>
    <property type="evidence" value="ECO:0007669"/>
    <property type="project" value="UniProtKB-KW"/>
</dbReference>
<feature type="chain" id="PRO_5025618807" evidence="8">
    <location>
        <begin position="29"/>
        <end position="193"/>
    </location>
</feature>
<dbReference type="GO" id="GO:0051607">
    <property type="term" value="P:defense response to virus"/>
    <property type="evidence" value="ECO:0007669"/>
    <property type="project" value="UniProtKB-KW"/>
</dbReference>
<keyword evidence="7" id="KW-1015">Disulfide bond</keyword>
<dbReference type="OrthoDB" id="8922121at2759"/>
<dbReference type="Pfam" id="PF00143">
    <property type="entry name" value="Interferon"/>
    <property type="match status" value="1"/>
</dbReference>
<evidence type="ECO:0000313" key="10">
    <source>
        <dbReference type="Proteomes" id="UP000472264"/>
    </source>
</evidence>
<dbReference type="PANTHER" id="PTHR11691">
    <property type="entry name" value="TYPE I INTERFERON"/>
    <property type="match status" value="1"/>
</dbReference>
<dbReference type="PANTHER" id="PTHR11691:SF73">
    <property type="entry name" value="INTERFERON BETA"/>
    <property type="match status" value="1"/>
</dbReference>
<feature type="signal peptide" evidence="8">
    <location>
        <begin position="1"/>
        <end position="28"/>
    </location>
</feature>
<evidence type="ECO:0000256" key="6">
    <source>
        <dbReference type="ARBA" id="ARBA00023118"/>
    </source>
</evidence>
<keyword evidence="3" id="KW-0202">Cytokine</keyword>
<organism evidence="9 10">
    <name type="scientific">Echeneis naucrates</name>
    <name type="common">Live sharksucker</name>
    <dbReference type="NCBI Taxonomy" id="173247"/>
    <lineage>
        <taxon>Eukaryota</taxon>
        <taxon>Metazoa</taxon>
        <taxon>Chordata</taxon>
        <taxon>Craniata</taxon>
        <taxon>Vertebrata</taxon>
        <taxon>Euteleostomi</taxon>
        <taxon>Actinopterygii</taxon>
        <taxon>Neopterygii</taxon>
        <taxon>Teleostei</taxon>
        <taxon>Neoteleostei</taxon>
        <taxon>Acanthomorphata</taxon>
        <taxon>Carangaria</taxon>
        <taxon>Carangiformes</taxon>
        <taxon>Echeneidae</taxon>
        <taxon>Echeneis</taxon>
    </lineage>
</organism>
<dbReference type="GO" id="GO:0005125">
    <property type="term" value="F:cytokine activity"/>
    <property type="evidence" value="ECO:0007669"/>
    <property type="project" value="UniProtKB-KW"/>
</dbReference>
<reference evidence="9" key="1">
    <citation type="submission" date="2021-04" db="EMBL/GenBank/DDBJ databases">
        <authorList>
            <consortium name="Wellcome Sanger Institute Data Sharing"/>
        </authorList>
    </citation>
    <scope>NUCLEOTIDE SEQUENCE [LARGE SCALE GENOMIC DNA]</scope>
</reference>
<dbReference type="InterPro" id="IPR009079">
    <property type="entry name" value="4_helix_cytokine-like_core"/>
</dbReference>
<keyword evidence="6" id="KW-0051">Antiviral defense</keyword>
<gene>
    <name evidence="9" type="primary">LOC115047182</name>
</gene>
<keyword evidence="4" id="KW-0964">Secreted</keyword>
<evidence type="ECO:0000256" key="5">
    <source>
        <dbReference type="ARBA" id="ARBA00022729"/>
    </source>
</evidence>
<dbReference type="AlphaFoldDB" id="A0A665WMZ3"/>
<comment type="subcellular location">
    <subcellularLocation>
        <location evidence="1">Secreted</location>
    </subcellularLocation>
</comment>
<evidence type="ECO:0000256" key="7">
    <source>
        <dbReference type="ARBA" id="ARBA00023157"/>
    </source>
</evidence>
<sequence length="193" mass="21758">MKPSRSKLSSTVLCVLLQLCSLQLLVVAMPTCRLLEDVVLNTHHLLRDLGGAFPVQCLKYNINISFPDSAFPASTANHPQCRQALWVVYETLRETQLLFEDFELPVGEGGVSWDRKKLSSFQNLQDRLLEEGSCLSTNKTPDVLSPYFSNVTAVVQQQGSAACGWMALRRDVLWVLKTALREHHSCFTRRGRH</sequence>
<dbReference type="RefSeq" id="XP_029363832.1">
    <property type="nucleotide sequence ID" value="XM_029507972.1"/>
</dbReference>
<keyword evidence="10" id="KW-1185">Reference proteome</keyword>
<accession>A0A665WMZ3</accession>
<keyword evidence="5 8" id="KW-0732">Signal</keyword>
<dbReference type="InterPro" id="IPR000471">
    <property type="entry name" value="Interferon_alpha/beta/delta"/>
</dbReference>
<reference evidence="9" key="3">
    <citation type="submission" date="2025-09" db="UniProtKB">
        <authorList>
            <consortium name="Ensembl"/>
        </authorList>
    </citation>
    <scope>IDENTIFICATION</scope>
</reference>
<dbReference type="OMA" id="CCLQMML"/>
<evidence type="ECO:0000256" key="8">
    <source>
        <dbReference type="SAM" id="SignalP"/>
    </source>
</evidence>
<dbReference type="Ensembl" id="ENSENLT00000045984.1">
    <property type="protein sequence ID" value="ENSENLP00000044872.1"/>
    <property type="gene ID" value="ENSENLG00000018992.1"/>
</dbReference>
<dbReference type="GO" id="GO:0006955">
    <property type="term" value="P:immune response"/>
    <property type="evidence" value="ECO:0007669"/>
    <property type="project" value="UniProtKB-ARBA"/>
</dbReference>
<name>A0A665WMZ3_ECHNA</name>
<evidence type="ECO:0000256" key="1">
    <source>
        <dbReference type="ARBA" id="ARBA00004613"/>
    </source>
</evidence>
<proteinExistence type="inferred from homology"/>
<evidence type="ECO:0000256" key="3">
    <source>
        <dbReference type="ARBA" id="ARBA00022514"/>
    </source>
</evidence>
<dbReference type="Proteomes" id="UP000472264">
    <property type="component" value="Chromosome 8"/>
</dbReference>
<evidence type="ECO:0000256" key="2">
    <source>
        <dbReference type="ARBA" id="ARBA00011033"/>
    </source>
</evidence>
<dbReference type="InParanoid" id="A0A665WMZ3"/>
<reference evidence="9" key="2">
    <citation type="submission" date="2025-08" db="UniProtKB">
        <authorList>
            <consortium name="Ensembl"/>
        </authorList>
    </citation>
    <scope>IDENTIFICATION</scope>
</reference>
<dbReference type="GeneID" id="115047182"/>
<dbReference type="SUPFAM" id="SSF47266">
    <property type="entry name" value="4-helical cytokines"/>
    <property type="match status" value="1"/>
</dbReference>
<evidence type="ECO:0000256" key="4">
    <source>
        <dbReference type="ARBA" id="ARBA00022525"/>
    </source>
</evidence>
<protein>
    <submittedName>
        <fullName evidence="9">Interferon alpha-4-like</fullName>
    </submittedName>
</protein>
<evidence type="ECO:0000313" key="9">
    <source>
        <dbReference type="Ensembl" id="ENSENLP00000044872.1"/>
    </source>
</evidence>